<reference evidence="6" key="1">
    <citation type="submission" date="2020-10" db="EMBL/GenBank/DDBJ databases">
        <title>Unveiling of a novel bifunctional photoreceptor, Dualchrome1, isolated from a cosmopolitan green alga.</title>
        <authorList>
            <person name="Suzuki S."/>
            <person name="Kawachi M."/>
        </authorList>
    </citation>
    <scope>NUCLEOTIDE SEQUENCE</scope>
    <source>
        <strain evidence="6">NIES 2893</strain>
    </source>
</reference>
<organism evidence="6 7">
    <name type="scientific">Pycnococcus provasolii</name>
    <dbReference type="NCBI Taxonomy" id="41880"/>
    <lineage>
        <taxon>Eukaryota</taxon>
        <taxon>Viridiplantae</taxon>
        <taxon>Chlorophyta</taxon>
        <taxon>Pseudoscourfieldiophyceae</taxon>
        <taxon>Pseudoscourfieldiales</taxon>
        <taxon>Pycnococcaceae</taxon>
        <taxon>Pycnococcus</taxon>
    </lineage>
</organism>
<dbReference type="PANTHER" id="PTHR10272:SF0">
    <property type="entry name" value="PLATELET-ACTIVATING FACTOR ACETYLHYDROLASE"/>
    <property type="match status" value="1"/>
</dbReference>
<dbReference type="PANTHER" id="PTHR10272">
    <property type="entry name" value="PLATELET-ACTIVATING FACTOR ACETYLHYDROLASE"/>
    <property type="match status" value="1"/>
</dbReference>
<evidence type="ECO:0000256" key="3">
    <source>
        <dbReference type="ARBA" id="ARBA00022963"/>
    </source>
</evidence>
<dbReference type="OrthoDB" id="2363873at2759"/>
<dbReference type="Gene3D" id="3.40.50.1820">
    <property type="entry name" value="alpha/beta hydrolase"/>
    <property type="match status" value="1"/>
</dbReference>
<dbReference type="SUPFAM" id="SSF53474">
    <property type="entry name" value="alpha/beta-Hydrolases"/>
    <property type="match status" value="1"/>
</dbReference>
<dbReference type="Pfam" id="PF03403">
    <property type="entry name" value="PAF-AH_p_II"/>
    <property type="match status" value="1"/>
</dbReference>
<evidence type="ECO:0000313" key="7">
    <source>
        <dbReference type="Proteomes" id="UP000660262"/>
    </source>
</evidence>
<evidence type="ECO:0000256" key="4">
    <source>
        <dbReference type="ARBA" id="ARBA00023098"/>
    </source>
</evidence>
<dbReference type="GO" id="GO:0016042">
    <property type="term" value="P:lipid catabolic process"/>
    <property type="evidence" value="ECO:0007669"/>
    <property type="project" value="UniProtKB-KW"/>
</dbReference>
<sequence>MAILYSPFDLSPPMRRVTQSEILVAIGREIRVSFNKIHDKVREVKTLHMDKIADAHSRMREVADELPTLDGEEMNLSHLVDPQYSMEEQKDESMNVRDDEIEAEKWVSPEERERLAKKEDGANSGGAQELNQRALKQMMDGRLDAQKDKYAENAPMEKPEWMLTVSPKEYTDTTRSNLNSPPGEYVVSVYDYATPGCVLRAYYPCGRREDQSLCVRKHIETAGVYGGGGFMFKYWGWLWGLPHGGVPWVPHGMNVYGYQQFIFNMSGNEGNERQGLPRFLIEFFFLLVVSPIMRIAMAYFTKPIDAIPHMHCMEPPPHIKKWPIVVFSHGLAGHRASYSEICTRLASRGVFVAALEHMDGSASMSAVCDGKHVFPNWRPYRHTSGMRHIRQEQLEQRAEEVAFAWEKVISRWAIAKLTPLNCAYSPKFVADKNVVHTFWNNLDAEAPLLAGHSFGAATVLRCLGDSPWTAAILFDPWLLSIEPKSLAAEGFNKPAFALNSDSWNPELPAHLGGSGWNCDVWRAIQERRKNRILTLELKGATHTAHSDFPLKIGWSDRARAHPLKRQAKRRRRRASASRLLEACVDFAHGAVLGRSSAQAFDASLLRAREANSKLLQEHSWE</sequence>
<evidence type="ECO:0000256" key="1">
    <source>
        <dbReference type="ARBA" id="ARBA00013201"/>
    </source>
</evidence>
<keyword evidence="3" id="KW-0442">Lipid degradation</keyword>
<name>A0A830HSA9_9CHLO</name>
<dbReference type="InterPro" id="IPR029058">
    <property type="entry name" value="AB_hydrolase_fold"/>
</dbReference>
<gene>
    <name evidence="6" type="ORF">PPROV_000709000</name>
</gene>
<dbReference type="EC" id="3.1.1.47" evidence="1"/>
<dbReference type="GO" id="GO:0003847">
    <property type="term" value="F:1-alkyl-2-acetylglycerophosphocholine esterase activity"/>
    <property type="evidence" value="ECO:0007669"/>
    <property type="project" value="UniProtKB-EC"/>
</dbReference>
<dbReference type="Pfam" id="PF25828">
    <property type="entry name" value="CC_Cfap43"/>
    <property type="match status" value="1"/>
</dbReference>
<comment type="caution">
    <text evidence="6">The sequence shown here is derived from an EMBL/GenBank/DDBJ whole genome shotgun (WGS) entry which is preliminary data.</text>
</comment>
<keyword evidence="2 6" id="KW-0378">Hydrolase</keyword>
<keyword evidence="7" id="KW-1185">Reference proteome</keyword>
<evidence type="ECO:0000256" key="5">
    <source>
        <dbReference type="SAM" id="MobiDB-lite"/>
    </source>
</evidence>
<dbReference type="Proteomes" id="UP000660262">
    <property type="component" value="Unassembled WGS sequence"/>
</dbReference>
<keyword evidence="4" id="KW-0443">Lipid metabolism</keyword>
<dbReference type="AlphaFoldDB" id="A0A830HSA9"/>
<evidence type="ECO:0000313" key="6">
    <source>
        <dbReference type="EMBL" id="GHP08351.1"/>
    </source>
</evidence>
<feature type="compositionally biased region" description="Basic and acidic residues" evidence="5">
    <location>
        <begin position="108"/>
        <end position="121"/>
    </location>
</feature>
<feature type="region of interest" description="Disordered" evidence="5">
    <location>
        <begin position="108"/>
        <end position="128"/>
    </location>
</feature>
<proteinExistence type="predicted"/>
<dbReference type="EMBL" id="BNJQ01000020">
    <property type="protein sequence ID" value="GHP08351.1"/>
    <property type="molecule type" value="Genomic_DNA"/>
</dbReference>
<protein>
    <recommendedName>
        <fullName evidence="1">1-alkyl-2-acetylglycerophosphocholine esterase</fullName>
        <ecNumber evidence="1">3.1.1.47</ecNumber>
    </recommendedName>
</protein>
<evidence type="ECO:0000256" key="2">
    <source>
        <dbReference type="ARBA" id="ARBA00022801"/>
    </source>
</evidence>
<accession>A0A830HSA9</accession>